<dbReference type="AlphaFoldDB" id="A0A0B0PM44"/>
<organism evidence="1 2">
    <name type="scientific">Gossypium arboreum</name>
    <name type="common">Tree cotton</name>
    <name type="synonym">Gossypium nanking</name>
    <dbReference type="NCBI Taxonomy" id="29729"/>
    <lineage>
        <taxon>Eukaryota</taxon>
        <taxon>Viridiplantae</taxon>
        <taxon>Streptophyta</taxon>
        <taxon>Embryophyta</taxon>
        <taxon>Tracheophyta</taxon>
        <taxon>Spermatophyta</taxon>
        <taxon>Magnoliopsida</taxon>
        <taxon>eudicotyledons</taxon>
        <taxon>Gunneridae</taxon>
        <taxon>Pentapetalae</taxon>
        <taxon>rosids</taxon>
        <taxon>malvids</taxon>
        <taxon>Malvales</taxon>
        <taxon>Malvaceae</taxon>
        <taxon>Malvoideae</taxon>
        <taxon>Gossypium</taxon>
    </lineage>
</organism>
<protein>
    <submittedName>
        <fullName evidence="1">Uncharacterized protein</fullName>
    </submittedName>
</protein>
<sequence length="30" mass="3777">MTNLISMYRQWSRFYHQPYLSEVAREQVKD</sequence>
<gene>
    <name evidence="1" type="ORF">F383_32452</name>
</gene>
<proteinExistence type="predicted"/>
<accession>A0A0B0PM44</accession>
<name>A0A0B0PM44_GOSAR</name>
<evidence type="ECO:0000313" key="1">
    <source>
        <dbReference type="EMBL" id="KHG25927.1"/>
    </source>
</evidence>
<evidence type="ECO:0000313" key="2">
    <source>
        <dbReference type="Proteomes" id="UP000032142"/>
    </source>
</evidence>
<keyword evidence="2" id="KW-1185">Reference proteome</keyword>
<dbReference type="Proteomes" id="UP000032142">
    <property type="component" value="Unassembled WGS sequence"/>
</dbReference>
<dbReference type="EMBL" id="KN434351">
    <property type="protein sequence ID" value="KHG25927.1"/>
    <property type="molecule type" value="Genomic_DNA"/>
</dbReference>
<reference evidence="2" key="1">
    <citation type="submission" date="2014-09" db="EMBL/GenBank/DDBJ databases">
        <authorList>
            <person name="Mudge J."/>
            <person name="Ramaraj T."/>
            <person name="Lindquist I.E."/>
            <person name="Bharti A.K."/>
            <person name="Sundararajan A."/>
            <person name="Cameron C.T."/>
            <person name="Woodward J.E."/>
            <person name="May G.D."/>
            <person name="Brubaker C."/>
            <person name="Broadhvest J."/>
            <person name="Wilkins T.A."/>
        </authorList>
    </citation>
    <scope>NUCLEOTIDE SEQUENCE</scope>
    <source>
        <strain evidence="2">cv. AKA8401</strain>
    </source>
</reference>